<comment type="caution">
    <text evidence="7">The sequence shown here is derived from an EMBL/GenBank/DDBJ whole genome shotgun (WGS) entry which is preliminary data.</text>
</comment>
<dbReference type="InterPro" id="IPR005252">
    <property type="entry name" value="CoaBC"/>
</dbReference>
<keyword evidence="2 3" id="KW-0456">Lyase</keyword>
<dbReference type="InterPro" id="IPR036551">
    <property type="entry name" value="Flavin_trans-like"/>
</dbReference>
<evidence type="ECO:0000313" key="8">
    <source>
        <dbReference type="Proteomes" id="UP001595999"/>
    </source>
</evidence>
<dbReference type="Gene3D" id="3.40.50.1950">
    <property type="entry name" value="Flavin prenyltransferase-like"/>
    <property type="match status" value="1"/>
</dbReference>
<keyword evidence="3" id="KW-0460">Magnesium</keyword>
<keyword evidence="3 4" id="KW-0285">Flavoprotein</keyword>
<gene>
    <name evidence="3 7" type="primary">coaBC</name>
    <name evidence="7" type="ORF">ACFO0R_18915</name>
</gene>
<comment type="caution">
    <text evidence="3">Lacks conserved residue(s) required for the propagation of feature annotation.</text>
</comment>
<dbReference type="InterPro" id="IPR007085">
    <property type="entry name" value="DNA/pantothenate-metab_flavo_C"/>
</dbReference>
<dbReference type="NCBIfam" id="TIGR00521">
    <property type="entry name" value="coaBC_dfp"/>
    <property type="match status" value="1"/>
</dbReference>
<comment type="catalytic activity">
    <reaction evidence="3 4">
        <text>N-[(R)-4-phosphopantothenoyl]-L-cysteine + H(+) = (R)-4'-phosphopantetheine + CO2</text>
        <dbReference type="Rhea" id="RHEA:16793"/>
        <dbReference type="ChEBI" id="CHEBI:15378"/>
        <dbReference type="ChEBI" id="CHEBI:16526"/>
        <dbReference type="ChEBI" id="CHEBI:59458"/>
        <dbReference type="ChEBI" id="CHEBI:61723"/>
        <dbReference type="EC" id="4.1.1.36"/>
    </reaction>
</comment>
<feature type="binding site" evidence="3">
    <location>
        <position position="320"/>
    </location>
    <ligand>
        <name>CTP</name>
        <dbReference type="ChEBI" id="CHEBI:37563"/>
    </ligand>
</feature>
<sequence>MTSKKILLGITGGVAAYKSAELTRLLVKAGHSVEVVMTESATRFVTPATFQALSGHAVYTDLWDERPSNAMAHIDLSRRADVFLIAPATANTLFKLAHGACDDLLSTLAAARACPLIVAPAMNRQMWDNPPNQRNIAQLRADGISVFGPASGAQACGETGEGRMLEPVEIAELLEGFFRDKLLSGKKVLLTAGPSYEAIDTVRGITNISSGKMGYALARACRDAGAEVTLVSGPTGMAAPLGLRRIDAASARQMHDAVMAEVGRSDIFISVAAVADYRVKNPSAHKIKKGDAPPSLELEENPDILATVASLPAAPFCVGFAAESQNLLEFAEAKRLRKKLPLLVANLAQQAMGADDNQVVLLDHAGAHPLPAMPKPEVAQAIVEHLAQLLRHKP</sequence>
<dbReference type="GO" id="GO:0004633">
    <property type="term" value="F:phosphopantothenoylcysteine decarboxylase activity"/>
    <property type="evidence" value="ECO:0007669"/>
    <property type="project" value="UniProtKB-EC"/>
</dbReference>
<dbReference type="PANTHER" id="PTHR14359:SF6">
    <property type="entry name" value="PHOSPHOPANTOTHENOYLCYSTEINE DECARBOXYLASE"/>
    <property type="match status" value="1"/>
</dbReference>
<dbReference type="EMBL" id="JBHSEK010000016">
    <property type="protein sequence ID" value="MFC4491686.1"/>
    <property type="molecule type" value="Genomic_DNA"/>
</dbReference>
<name>A0ABV8ZXY1_9NEIS</name>
<dbReference type="Proteomes" id="UP001595999">
    <property type="component" value="Unassembled WGS sequence"/>
</dbReference>
<feature type="binding site" evidence="3">
    <location>
        <position position="286"/>
    </location>
    <ligand>
        <name>CTP</name>
        <dbReference type="ChEBI" id="CHEBI:37563"/>
    </ligand>
</feature>
<comment type="cofactor">
    <cofactor evidence="3">
        <name>Mg(2+)</name>
        <dbReference type="ChEBI" id="CHEBI:18420"/>
    </cofactor>
</comment>
<feature type="domain" description="DNA/pantothenate metabolism flavoprotein C-terminal" evidence="6">
    <location>
        <begin position="183"/>
        <end position="388"/>
    </location>
</feature>
<comment type="pathway">
    <text evidence="3 4">Cofactor biosynthesis; coenzyme A biosynthesis; CoA from (R)-pantothenate: step 2/5.</text>
</comment>
<reference evidence="8" key="1">
    <citation type="journal article" date="2019" name="Int. J. Syst. Evol. Microbiol.">
        <title>The Global Catalogue of Microorganisms (GCM) 10K type strain sequencing project: providing services to taxonomists for standard genome sequencing and annotation.</title>
        <authorList>
            <consortium name="The Broad Institute Genomics Platform"/>
            <consortium name="The Broad Institute Genome Sequencing Center for Infectious Disease"/>
            <person name="Wu L."/>
            <person name="Ma J."/>
        </authorList>
    </citation>
    <scope>NUCLEOTIDE SEQUENCE [LARGE SCALE GENOMIC DNA]</scope>
    <source>
        <strain evidence="8">CGMCC 4.7608</strain>
    </source>
</reference>
<feature type="region of interest" description="Phosphopantothenate--cysteine ligase" evidence="3">
    <location>
        <begin position="188"/>
        <end position="394"/>
    </location>
</feature>
<feature type="binding site" evidence="3">
    <location>
        <position position="334"/>
    </location>
    <ligand>
        <name>CTP</name>
        <dbReference type="ChEBI" id="CHEBI:37563"/>
    </ligand>
</feature>
<dbReference type="SUPFAM" id="SSF102645">
    <property type="entry name" value="CoaB-like"/>
    <property type="match status" value="1"/>
</dbReference>
<dbReference type="InterPro" id="IPR003382">
    <property type="entry name" value="Flavoprotein"/>
</dbReference>
<comment type="similarity">
    <text evidence="3 4">In the N-terminal section; belongs to the HFCD (homo-oligomeric flavin containing Cys decarboxylase) superfamily.</text>
</comment>
<keyword evidence="3 4" id="KW-0436">Ligase</keyword>
<keyword evidence="3" id="KW-0479">Metal-binding</keyword>
<dbReference type="InterPro" id="IPR035929">
    <property type="entry name" value="CoaB-like_sf"/>
</dbReference>
<dbReference type="EC" id="4.1.1.36" evidence="3"/>
<comment type="function">
    <text evidence="4">Catalyzes two steps in the biosynthesis of coenzyme A. In the first step cysteine is conjugated to 4'-phosphopantothenate to form 4-phosphopantothenoylcysteine, in the latter compound is decarboxylated to form 4'-phosphopantotheine.</text>
</comment>
<dbReference type="Pfam" id="PF04127">
    <property type="entry name" value="DFP"/>
    <property type="match status" value="1"/>
</dbReference>
<organism evidence="7 8">
    <name type="scientific">Chromobacterium aquaticum</name>
    <dbReference type="NCBI Taxonomy" id="467180"/>
    <lineage>
        <taxon>Bacteria</taxon>
        <taxon>Pseudomonadati</taxon>
        <taxon>Pseudomonadota</taxon>
        <taxon>Betaproteobacteria</taxon>
        <taxon>Neisseriales</taxon>
        <taxon>Chromobacteriaceae</taxon>
        <taxon>Chromobacterium</taxon>
    </lineage>
</organism>
<keyword evidence="3 4" id="KW-0288">FMN</keyword>
<proteinExistence type="inferred from homology"/>
<dbReference type="PANTHER" id="PTHR14359">
    <property type="entry name" value="HOMO-OLIGOMERIC FLAVIN CONTAINING CYS DECARBOXYLASE FAMILY"/>
    <property type="match status" value="1"/>
</dbReference>
<dbReference type="RefSeq" id="WP_231461013.1">
    <property type="nucleotide sequence ID" value="NZ_JAJOHW010000013.1"/>
</dbReference>
<evidence type="ECO:0000256" key="2">
    <source>
        <dbReference type="ARBA" id="ARBA00023239"/>
    </source>
</evidence>
<evidence type="ECO:0000313" key="7">
    <source>
        <dbReference type="EMBL" id="MFC4491686.1"/>
    </source>
</evidence>
<evidence type="ECO:0000256" key="4">
    <source>
        <dbReference type="RuleBase" id="RU364078"/>
    </source>
</evidence>
<feature type="binding site" evidence="3">
    <location>
        <begin position="302"/>
        <end position="305"/>
    </location>
    <ligand>
        <name>CTP</name>
        <dbReference type="ChEBI" id="CHEBI:37563"/>
    </ligand>
</feature>
<feature type="active site" description="Proton donor" evidence="3">
    <location>
        <position position="156"/>
    </location>
</feature>
<feature type="binding site" evidence="3">
    <location>
        <position position="338"/>
    </location>
    <ligand>
        <name>CTP</name>
        <dbReference type="ChEBI" id="CHEBI:37563"/>
    </ligand>
</feature>
<keyword evidence="8" id="KW-1185">Reference proteome</keyword>
<dbReference type="SUPFAM" id="SSF52507">
    <property type="entry name" value="Homo-oligomeric flavin-containing Cys decarboxylases, HFCD"/>
    <property type="match status" value="1"/>
</dbReference>
<feature type="region of interest" description="Phosphopantothenoylcysteine decarboxylase" evidence="3">
    <location>
        <begin position="1"/>
        <end position="187"/>
    </location>
</feature>
<keyword evidence="3" id="KW-0511">Multifunctional enzyme</keyword>
<evidence type="ECO:0000259" key="5">
    <source>
        <dbReference type="Pfam" id="PF02441"/>
    </source>
</evidence>
<accession>A0ABV8ZXY1</accession>
<feature type="binding site" evidence="3">
    <location>
        <position position="276"/>
    </location>
    <ligand>
        <name>CTP</name>
        <dbReference type="ChEBI" id="CHEBI:37563"/>
    </ligand>
</feature>
<protein>
    <recommendedName>
        <fullName evidence="3">Coenzyme A biosynthesis bifunctional protein CoaBC</fullName>
    </recommendedName>
    <alternativeName>
        <fullName evidence="3">DNA/pantothenate metabolism flavoprotein</fullName>
    </alternativeName>
    <alternativeName>
        <fullName evidence="3">Phosphopantothenoylcysteine synthetase/decarboxylase</fullName>
        <shortName evidence="3">PPCS-PPCDC</shortName>
    </alternativeName>
    <domain>
        <recommendedName>
            <fullName evidence="3">Phosphopantothenoylcysteine decarboxylase</fullName>
            <shortName evidence="3">PPC decarboxylase</shortName>
            <shortName evidence="3">PPC-DC</shortName>
            <ecNumber evidence="3">4.1.1.36</ecNumber>
        </recommendedName>
        <alternativeName>
            <fullName evidence="3">CoaC</fullName>
        </alternativeName>
    </domain>
    <domain>
        <recommendedName>
            <fullName evidence="3">Phosphopantothenate--cysteine ligase</fullName>
            <ecNumber evidence="3">6.3.2.5</ecNumber>
        </recommendedName>
        <alternativeName>
            <fullName evidence="3">CoaB</fullName>
        </alternativeName>
        <alternativeName>
            <fullName evidence="3">Phosphopantothenoylcysteine synthetase</fullName>
            <shortName evidence="3">PPC synthetase</shortName>
            <shortName evidence="3">PPC-S</shortName>
        </alternativeName>
    </domain>
</protein>
<comment type="function">
    <text evidence="3">Catalyzes two sequential steps in the biosynthesis of coenzyme A. In the first step cysteine is conjugated to 4'-phosphopantothenate to form 4-phosphopantothenoylcysteine. In the second step the latter compound is decarboxylated to form 4'-phosphopantotheine.</text>
</comment>
<comment type="pathway">
    <text evidence="3 4">Cofactor biosynthesis; coenzyme A biosynthesis; CoA from (R)-pantothenate: step 3/5.</text>
</comment>
<dbReference type="HAMAP" id="MF_02225">
    <property type="entry name" value="CoaBC"/>
    <property type="match status" value="1"/>
</dbReference>
<evidence type="ECO:0000259" key="6">
    <source>
        <dbReference type="Pfam" id="PF04127"/>
    </source>
</evidence>
<dbReference type="GO" id="GO:0004632">
    <property type="term" value="F:phosphopantothenate--cysteine ligase activity"/>
    <property type="evidence" value="ECO:0007669"/>
    <property type="project" value="UniProtKB-EC"/>
</dbReference>
<comment type="similarity">
    <text evidence="3 4">In the C-terminal section; belongs to the PPC synthetase family.</text>
</comment>
<evidence type="ECO:0000256" key="1">
    <source>
        <dbReference type="ARBA" id="ARBA00022793"/>
    </source>
</evidence>
<evidence type="ECO:0000256" key="3">
    <source>
        <dbReference type="HAMAP-Rule" id="MF_02225"/>
    </source>
</evidence>
<keyword evidence="1 3" id="KW-0210">Decarboxylase</keyword>
<dbReference type="EC" id="6.3.2.5" evidence="3"/>
<feature type="domain" description="Flavoprotein" evidence="5">
    <location>
        <begin position="4"/>
        <end position="172"/>
    </location>
</feature>
<comment type="catalytic activity">
    <reaction evidence="3 4">
        <text>(R)-4'-phosphopantothenate + L-cysteine + CTP = N-[(R)-4-phosphopantothenoyl]-L-cysteine + CMP + diphosphate + H(+)</text>
        <dbReference type="Rhea" id="RHEA:19397"/>
        <dbReference type="ChEBI" id="CHEBI:10986"/>
        <dbReference type="ChEBI" id="CHEBI:15378"/>
        <dbReference type="ChEBI" id="CHEBI:33019"/>
        <dbReference type="ChEBI" id="CHEBI:35235"/>
        <dbReference type="ChEBI" id="CHEBI:37563"/>
        <dbReference type="ChEBI" id="CHEBI:59458"/>
        <dbReference type="ChEBI" id="CHEBI:60377"/>
        <dbReference type="EC" id="6.3.2.5"/>
    </reaction>
</comment>
<dbReference type="Pfam" id="PF02441">
    <property type="entry name" value="Flavoprotein"/>
    <property type="match status" value="1"/>
</dbReference>
<dbReference type="Gene3D" id="3.40.50.10300">
    <property type="entry name" value="CoaB-like"/>
    <property type="match status" value="1"/>
</dbReference>
<comment type="cofactor">
    <cofactor evidence="3">
        <name>FMN</name>
        <dbReference type="ChEBI" id="CHEBI:58210"/>
    </cofactor>
    <text evidence="3">Binds 1 FMN per subunit.</text>
</comment>